<reference evidence="2" key="1">
    <citation type="journal article" date="2014" name="Int. J. Syst. Evol. Microbiol.">
        <title>Complete genome sequence of Corynebacterium casei LMG S-19264T (=DSM 44701T), isolated from a smear-ripened cheese.</title>
        <authorList>
            <consortium name="US DOE Joint Genome Institute (JGI-PGF)"/>
            <person name="Walter F."/>
            <person name="Albersmeier A."/>
            <person name="Kalinowski J."/>
            <person name="Ruckert C."/>
        </authorList>
    </citation>
    <scope>NUCLEOTIDE SEQUENCE</scope>
    <source>
        <strain evidence="2">JCM 4335</strain>
    </source>
</reference>
<comment type="caution">
    <text evidence="2">The sequence shown here is derived from an EMBL/GenBank/DDBJ whole genome shotgun (WGS) entry which is preliminary data.</text>
</comment>
<evidence type="ECO:0000313" key="3">
    <source>
        <dbReference type="Proteomes" id="UP000654123"/>
    </source>
</evidence>
<dbReference type="Gene3D" id="1.10.10.10">
    <property type="entry name" value="Winged helix-like DNA-binding domain superfamily/Winged helix DNA-binding domain"/>
    <property type="match status" value="1"/>
</dbReference>
<feature type="region of interest" description="Disordered" evidence="1">
    <location>
        <begin position="1"/>
        <end position="30"/>
    </location>
</feature>
<dbReference type="EMBL" id="BMSV01000004">
    <property type="protein sequence ID" value="GGQ05096.1"/>
    <property type="molecule type" value="Genomic_DNA"/>
</dbReference>
<dbReference type="RefSeq" id="WP_189532800.1">
    <property type="nucleotide sequence ID" value="NZ_BMSV01000004.1"/>
</dbReference>
<dbReference type="AlphaFoldDB" id="A0A918AZE4"/>
<sequence length="57" mass="6430">MTRITDEGRDPHRRAAETQRASRDRVHAGIDDEEYPIALKVLQRMIRDAGGDARQGA</sequence>
<keyword evidence="3" id="KW-1185">Reference proteome</keyword>
<name>A0A918AZE4_9ACTN</name>
<organism evidence="2 3">
    <name type="scientific">Streptomyces roseolilacinus</name>
    <dbReference type="NCBI Taxonomy" id="66904"/>
    <lineage>
        <taxon>Bacteria</taxon>
        <taxon>Bacillati</taxon>
        <taxon>Actinomycetota</taxon>
        <taxon>Actinomycetes</taxon>
        <taxon>Kitasatosporales</taxon>
        <taxon>Streptomycetaceae</taxon>
        <taxon>Streptomyces</taxon>
    </lineage>
</organism>
<dbReference type="Proteomes" id="UP000654123">
    <property type="component" value="Unassembled WGS sequence"/>
</dbReference>
<protein>
    <submittedName>
        <fullName evidence="2">Uncharacterized protein</fullName>
    </submittedName>
</protein>
<accession>A0A918AZE4</accession>
<evidence type="ECO:0000313" key="2">
    <source>
        <dbReference type="EMBL" id="GGQ05096.1"/>
    </source>
</evidence>
<gene>
    <name evidence="2" type="ORF">GCM10010249_24490</name>
</gene>
<proteinExistence type="predicted"/>
<dbReference type="InterPro" id="IPR036388">
    <property type="entry name" value="WH-like_DNA-bd_sf"/>
</dbReference>
<reference evidence="2" key="2">
    <citation type="submission" date="2020-09" db="EMBL/GenBank/DDBJ databases">
        <authorList>
            <person name="Sun Q."/>
            <person name="Ohkuma M."/>
        </authorList>
    </citation>
    <scope>NUCLEOTIDE SEQUENCE</scope>
    <source>
        <strain evidence="2">JCM 4335</strain>
    </source>
</reference>
<evidence type="ECO:0000256" key="1">
    <source>
        <dbReference type="SAM" id="MobiDB-lite"/>
    </source>
</evidence>